<keyword evidence="6" id="KW-1185">Reference proteome</keyword>
<evidence type="ECO:0000256" key="2">
    <source>
        <dbReference type="ARBA" id="ARBA00023134"/>
    </source>
</evidence>
<dbReference type="GO" id="GO:0005739">
    <property type="term" value="C:mitochondrion"/>
    <property type="evidence" value="ECO:0007669"/>
    <property type="project" value="TreeGrafter"/>
</dbReference>
<organism evidence="6 7">
    <name type="scientific">Pyricularia grisea</name>
    <name type="common">Crabgrass-specific blast fungus</name>
    <name type="synonym">Magnaporthe grisea</name>
    <dbReference type="NCBI Taxonomy" id="148305"/>
    <lineage>
        <taxon>Eukaryota</taxon>
        <taxon>Fungi</taxon>
        <taxon>Dikarya</taxon>
        <taxon>Ascomycota</taxon>
        <taxon>Pezizomycotina</taxon>
        <taxon>Sordariomycetes</taxon>
        <taxon>Sordariomycetidae</taxon>
        <taxon>Magnaporthales</taxon>
        <taxon>Pyriculariaceae</taxon>
        <taxon>Pyricularia</taxon>
    </lineage>
</organism>
<evidence type="ECO:0000259" key="5">
    <source>
        <dbReference type="PROSITE" id="PS51718"/>
    </source>
</evidence>
<dbReference type="GO" id="GO:0005874">
    <property type="term" value="C:microtubule"/>
    <property type="evidence" value="ECO:0007669"/>
    <property type="project" value="TreeGrafter"/>
</dbReference>
<dbReference type="GO" id="GO:0005525">
    <property type="term" value="F:GTP binding"/>
    <property type="evidence" value="ECO:0007669"/>
    <property type="project" value="InterPro"/>
</dbReference>
<dbReference type="Pfam" id="PF01031">
    <property type="entry name" value="Dynamin_M"/>
    <property type="match status" value="1"/>
</dbReference>
<evidence type="ECO:0000256" key="3">
    <source>
        <dbReference type="SAM" id="MobiDB-lite"/>
    </source>
</evidence>
<dbReference type="PRINTS" id="PR00195">
    <property type="entry name" value="DYNAMIN"/>
</dbReference>
<dbReference type="GO" id="GO:0008017">
    <property type="term" value="F:microtubule binding"/>
    <property type="evidence" value="ECO:0007669"/>
    <property type="project" value="TreeGrafter"/>
</dbReference>
<dbReference type="Proteomes" id="UP000515153">
    <property type="component" value="Chromosome VII"/>
</dbReference>
<dbReference type="InterPro" id="IPR027417">
    <property type="entry name" value="P-loop_NTPase"/>
</dbReference>
<dbReference type="AlphaFoldDB" id="A0A6P8AYY2"/>
<proteinExistence type="predicted"/>
<dbReference type="Pfam" id="PF00350">
    <property type="entry name" value="Dynamin_N"/>
    <property type="match status" value="1"/>
</dbReference>
<dbReference type="PANTHER" id="PTHR11566:SF149">
    <property type="entry name" value="GTPASE, PUTATIVE (AFU_ORTHOLOGUE AFUA_6G11890)-RELATED"/>
    <property type="match status" value="1"/>
</dbReference>
<dbReference type="GO" id="GO:0016020">
    <property type="term" value="C:membrane"/>
    <property type="evidence" value="ECO:0007669"/>
    <property type="project" value="TreeGrafter"/>
</dbReference>
<accession>A0A6P8AYY2</accession>
<dbReference type="SUPFAM" id="SSF52540">
    <property type="entry name" value="P-loop containing nucleoside triphosphate hydrolases"/>
    <property type="match status" value="1"/>
</dbReference>
<dbReference type="GO" id="GO:0016559">
    <property type="term" value="P:peroxisome fission"/>
    <property type="evidence" value="ECO:0007669"/>
    <property type="project" value="TreeGrafter"/>
</dbReference>
<keyword evidence="2" id="KW-0342">GTP-binding</keyword>
<dbReference type="InterPro" id="IPR020850">
    <property type="entry name" value="GED_dom"/>
</dbReference>
<feature type="domain" description="GED" evidence="4">
    <location>
        <begin position="610"/>
        <end position="701"/>
    </location>
</feature>
<dbReference type="Gene3D" id="3.40.50.300">
    <property type="entry name" value="P-loop containing nucleotide triphosphate hydrolases"/>
    <property type="match status" value="1"/>
</dbReference>
<dbReference type="InterPro" id="IPR045063">
    <property type="entry name" value="Dynamin_N"/>
</dbReference>
<dbReference type="CDD" id="cd08771">
    <property type="entry name" value="DLP_1"/>
    <property type="match status" value="1"/>
</dbReference>
<sequence length="802" mass="89530">MALQPNADLQSKEHRALFDIIDKLRSHGIGQVVDLPEIIVCGDQSAGKSSVLEAISGHPFPTRDGLCTRFVTELVLRWDHVSKFKVSIKPGPERTAEDAARLRDFCDTLAPNTPLDEVIEAAKDAMGLGTSKRFSTDVLRVEISGPDQAHLTMVDLPGLFRAGSSQQSVEDVKIVGNMVRKAMSRPRSVILAVVSASNEFNNQEVTELARKMDPQRVRTLGLITKPDKLEEGSESERNYLNLVRNQDVVLELGWHVLRNQGHREMNSDNGASSRDEVERDFFSKGAWRGIDSSSLGVAALRKRLSAVLWRQILHHLPSLRDDMEDRIRECEETLVRLGDSRETGPKQRRYLLGVSQKFCQLMTAAVEGNYSDAFFGDASSDDGYAKRIRAVVQSSLREFRDIMMRDGKSEDILDYEVRSAEGISRPVNSELVPRSDYINRVIRLMDRSKGRELPGTFNPIIVQDLFKEQCQPWKAIVKDTTDLVVASVTTTAMAILDHVALPKTVSGIAAIIDERINSLKEQLEVKVRELLAPHYDGHPITYNHYLTDMVQKAQAKRRRRDVESFVKSNTTLGQIEGSIERFSFSGLVQFLLSMETIEPDMEKQASGLAVDYAEAYYKARTLVALKRIIDEVSDLAVERQLICFLPSLFTPEMVYDLSDEEVSALAAEDEQAAAERVRCSELLSALYASMVELKRLDGHRTAAYNGVDSAFAASISQPPFDCDVYSLSPTPDATEEDGCPIAVPTLVNSQGDEGVVTPYESEANPEPAPPEEVEDFWGSVSKKDKKKDKKKKKEYNFVEAIP</sequence>
<feature type="domain" description="Dynamin-type G" evidence="5">
    <location>
        <begin position="32"/>
        <end position="317"/>
    </location>
</feature>
<keyword evidence="1" id="KW-0547">Nucleotide-binding</keyword>
<dbReference type="InterPro" id="IPR001401">
    <property type="entry name" value="Dynamin_GTPase"/>
</dbReference>
<dbReference type="RefSeq" id="XP_030980087.1">
    <property type="nucleotide sequence ID" value="XM_031130744.1"/>
</dbReference>
<dbReference type="GO" id="GO:0048312">
    <property type="term" value="P:intracellular distribution of mitochondria"/>
    <property type="evidence" value="ECO:0007669"/>
    <property type="project" value="TreeGrafter"/>
</dbReference>
<dbReference type="PROSITE" id="PS51388">
    <property type="entry name" value="GED"/>
    <property type="match status" value="1"/>
</dbReference>
<dbReference type="InterPro" id="IPR030381">
    <property type="entry name" value="G_DYNAMIN_dom"/>
</dbReference>
<evidence type="ECO:0000256" key="1">
    <source>
        <dbReference type="ARBA" id="ARBA00022741"/>
    </source>
</evidence>
<evidence type="ECO:0000259" key="4">
    <source>
        <dbReference type="PROSITE" id="PS51388"/>
    </source>
</evidence>
<name>A0A6P8AYY2_PYRGI</name>
<dbReference type="GO" id="GO:0000266">
    <property type="term" value="P:mitochondrial fission"/>
    <property type="evidence" value="ECO:0007669"/>
    <property type="project" value="TreeGrafter"/>
</dbReference>
<reference evidence="7" key="3">
    <citation type="submission" date="2025-08" db="UniProtKB">
        <authorList>
            <consortium name="RefSeq"/>
        </authorList>
    </citation>
    <scope>IDENTIFICATION</scope>
    <source>
        <strain evidence="7">NI907</strain>
    </source>
</reference>
<reference evidence="7" key="2">
    <citation type="submission" date="2019-10" db="EMBL/GenBank/DDBJ databases">
        <authorList>
            <consortium name="NCBI Genome Project"/>
        </authorList>
    </citation>
    <scope>NUCLEOTIDE SEQUENCE</scope>
    <source>
        <strain evidence="7">NI907</strain>
    </source>
</reference>
<dbReference type="PROSITE" id="PS51718">
    <property type="entry name" value="G_DYNAMIN_2"/>
    <property type="match status" value="1"/>
</dbReference>
<gene>
    <name evidence="7" type="ORF">PgNI_10771</name>
</gene>
<dbReference type="SMART" id="SM00053">
    <property type="entry name" value="DYNc"/>
    <property type="match status" value="1"/>
</dbReference>
<dbReference type="GeneID" id="41965650"/>
<dbReference type="GO" id="GO:0006897">
    <property type="term" value="P:endocytosis"/>
    <property type="evidence" value="ECO:0007669"/>
    <property type="project" value="TreeGrafter"/>
</dbReference>
<evidence type="ECO:0000313" key="6">
    <source>
        <dbReference type="Proteomes" id="UP000515153"/>
    </source>
</evidence>
<dbReference type="GO" id="GO:0003924">
    <property type="term" value="F:GTPase activity"/>
    <property type="evidence" value="ECO:0007669"/>
    <property type="project" value="InterPro"/>
</dbReference>
<dbReference type="PANTHER" id="PTHR11566">
    <property type="entry name" value="DYNAMIN"/>
    <property type="match status" value="1"/>
</dbReference>
<reference evidence="6 7" key="1">
    <citation type="journal article" date="2019" name="Mol. Biol. Evol.">
        <title>Blast fungal genomes show frequent chromosomal changes, gene gains and losses, and effector gene turnover.</title>
        <authorList>
            <person name="Gomez Luciano L.B."/>
            <person name="Jason Tsai I."/>
            <person name="Chuma I."/>
            <person name="Tosa Y."/>
            <person name="Chen Y.H."/>
            <person name="Li J.Y."/>
            <person name="Li M.Y."/>
            <person name="Jade Lu M.Y."/>
            <person name="Nakayashiki H."/>
            <person name="Li W.H."/>
        </authorList>
    </citation>
    <scope>NUCLEOTIDE SEQUENCE [LARGE SCALE GENOMIC DNA]</scope>
    <source>
        <strain evidence="6 7">NI907</strain>
    </source>
</reference>
<dbReference type="KEGG" id="pgri:PgNI_10771"/>
<evidence type="ECO:0008006" key="8">
    <source>
        <dbReference type="Google" id="ProtNLM"/>
    </source>
</evidence>
<feature type="region of interest" description="Disordered" evidence="3">
    <location>
        <begin position="755"/>
        <end position="791"/>
    </location>
</feature>
<dbReference type="FunFam" id="3.40.50.300:FF:001425">
    <property type="entry name" value="Dynamin GTPase, putative"/>
    <property type="match status" value="1"/>
</dbReference>
<dbReference type="InterPro" id="IPR022812">
    <property type="entry name" value="Dynamin"/>
</dbReference>
<protein>
    <recommendedName>
        <fullName evidence="8">Interferon-induced GTP-binding protein Mx</fullName>
    </recommendedName>
</protein>
<dbReference type="InterPro" id="IPR000375">
    <property type="entry name" value="Dynamin_stalk"/>
</dbReference>
<evidence type="ECO:0000313" key="7">
    <source>
        <dbReference type="RefSeq" id="XP_030980087.1"/>
    </source>
</evidence>